<evidence type="ECO:0000313" key="2">
    <source>
        <dbReference type="EMBL" id="GGL85796.1"/>
    </source>
</evidence>
<evidence type="ECO:0000256" key="1">
    <source>
        <dbReference type="SAM" id="MobiDB-lite"/>
    </source>
</evidence>
<dbReference type="Proteomes" id="UP000639973">
    <property type="component" value="Unassembled WGS sequence"/>
</dbReference>
<gene>
    <name evidence="2" type="ORF">GCM10010840_24660</name>
</gene>
<feature type="region of interest" description="Disordered" evidence="1">
    <location>
        <begin position="25"/>
        <end position="67"/>
    </location>
</feature>
<sequence length="89" mass="9404">MIVHQQQGDAAGQARFRGAVGVAGRVRHGRRISGPAHDPVREERATPAKEGGPPETQGPAAGTQPLLRSFHRVPVAKLSMGLKVSRPTP</sequence>
<organism evidence="2 3">
    <name type="scientific">Deinococcus aerolatus</name>
    <dbReference type="NCBI Taxonomy" id="522487"/>
    <lineage>
        <taxon>Bacteria</taxon>
        <taxon>Thermotogati</taxon>
        <taxon>Deinococcota</taxon>
        <taxon>Deinococci</taxon>
        <taxon>Deinococcales</taxon>
        <taxon>Deinococcaceae</taxon>
        <taxon>Deinococcus</taxon>
    </lineage>
</organism>
<evidence type="ECO:0000313" key="3">
    <source>
        <dbReference type="Proteomes" id="UP000639973"/>
    </source>
</evidence>
<protein>
    <submittedName>
        <fullName evidence="2">Uncharacterized protein</fullName>
    </submittedName>
</protein>
<comment type="caution">
    <text evidence="2">The sequence shown here is derived from an EMBL/GenBank/DDBJ whole genome shotgun (WGS) entry which is preliminary data.</text>
</comment>
<accession>A0ABQ2GCL6</accession>
<dbReference type="EMBL" id="BMOL01000011">
    <property type="protein sequence ID" value="GGL85796.1"/>
    <property type="molecule type" value="Genomic_DNA"/>
</dbReference>
<proteinExistence type="predicted"/>
<reference evidence="3" key="1">
    <citation type="journal article" date="2019" name="Int. J. Syst. Evol. Microbiol.">
        <title>The Global Catalogue of Microorganisms (GCM) 10K type strain sequencing project: providing services to taxonomists for standard genome sequencing and annotation.</title>
        <authorList>
            <consortium name="The Broad Institute Genomics Platform"/>
            <consortium name="The Broad Institute Genome Sequencing Center for Infectious Disease"/>
            <person name="Wu L."/>
            <person name="Ma J."/>
        </authorList>
    </citation>
    <scope>NUCLEOTIDE SEQUENCE [LARGE SCALE GENOMIC DNA]</scope>
    <source>
        <strain evidence="3">JCM 15442</strain>
    </source>
</reference>
<name>A0ABQ2GCL6_9DEIO</name>
<feature type="compositionally biased region" description="Basic and acidic residues" evidence="1">
    <location>
        <begin position="38"/>
        <end position="47"/>
    </location>
</feature>
<keyword evidence="3" id="KW-1185">Reference proteome</keyword>